<dbReference type="Proteomes" id="UP000030378">
    <property type="component" value="Unassembled WGS sequence"/>
</dbReference>
<dbReference type="GeneID" id="98188284"/>
<evidence type="ECO:0000313" key="2">
    <source>
        <dbReference type="Proteomes" id="UP000030378"/>
    </source>
</evidence>
<proteinExistence type="predicted"/>
<gene>
    <name evidence="1" type="ORF">MC70_011415</name>
</gene>
<reference evidence="2" key="1">
    <citation type="submission" date="2017-12" db="EMBL/GenBank/DDBJ databases">
        <title>FDA dAtabase for Regulatory Grade micrObial Sequences (FDA-ARGOS): Supporting development and validation of Infectious Disease Dx tests.</title>
        <authorList>
            <person name="Campos J."/>
            <person name="Goldberg B."/>
            <person name="Tallon L."/>
            <person name="Sadzewicz L."/>
            <person name="Sengamalay N."/>
            <person name="Ott S."/>
            <person name="Godinez A."/>
            <person name="Nagaraj S."/>
            <person name="Vavikolanu K."/>
            <person name="Vyas G."/>
            <person name="Nadendla S."/>
            <person name="Aluvathingal J."/>
            <person name="Geyer C."/>
            <person name="Nandy P."/>
            <person name="Hobson J."/>
            <person name="Sichtig H."/>
        </authorList>
    </citation>
    <scope>NUCLEOTIDE SEQUENCE [LARGE SCALE GENOMIC DNA]</scope>
    <source>
        <strain evidence="2">FDAARGOS_79</strain>
    </source>
</reference>
<accession>A0AAP8PLF8</accession>
<name>A0AAP8PLF8_SERMA</name>
<evidence type="ECO:0000313" key="1">
    <source>
        <dbReference type="EMBL" id="PNO70575.1"/>
    </source>
</evidence>
<protein>
    <submittedName>
        <fullName evidence="1">Uncharacterized protein</fullName>
    </submittedName>
</protein>
<organism evidence="1 2">
    <name type="scientific">Serratia marcescens</name>
    <dbReference type="NCBI Taxonomy" id="615"/>
    <lineage>
        <taxon>Bacteria</taxon>
        <taxon>Pseudomonadati</taxon>
        <taxon>Pseudomonadota</taxon>
        <taxon>Gammaproteobacteria</taxon>
        <taxon>Enterobacterales</taxon>
        <taxon>Yersiniaceae</taxon>
        <taxon>Serratia</taxon>
    </lineage>
</organism>
<dbReference type="EMBL" id="JTBC02000002">
    <property type="protein sequence ID" value="PNO70575.1"/>
    <property type="molecule type" value="Genomic_DNA"/>
</dbReference>
<dbReference type="RefSeq" id="WP_084827832.1">
    <property type="nucleotide sequence ID" value="NZ_CAMKIL010000003.1"/>
</dbReference>
<comment type="caution">
    <text evidence="1">The sequence shown here is derived from an EMBL/GenBank/DDBJ whole genome shotgun (WGS) entry which is preliminary data.</text>
</comment>
<sequence length="117" mass="13610">MNVQAIKTKYGIMLGRDALIISEHEMSFSPFTFKVKALLSLSACEPEILNEADVKIEFFFSEIERMSIYKVDDYPYERYSESSFDLLEEYSSGKKRVALSTYDHVFDVTGNFKILYE</sequence>
<dbReference type="AlphaFoldDB" id="A0AAP8PLF8"/>